<dbReference type="InterPro" id="IPR026610">
    <property type="entry name" value="Hen1"/>
</dbReference>
<accession>A0ABW4G590</accession>
<proteinExistence type="inferred from homology"/>
<feature type="non-terminal residue" evidence="15">
    <location>
        <position position="1"/>
    </location>
</feature>
<evidence type="ECO:0000313" key="16">
    <source>
        <dbReference type="Proteomes" id="UP001597097"/>
    </source>
</evidence>
<evidence type="ECO:0000256" key="10">
    <source>
        <dbReference type="ARBA" id="ARBA00023158"/>
    </source>
</evidence>
<evidence type="ECO:0000256" key="12">
    <source>
        <dbReference type="ARBA" id="ARBA00048418"/>
    </source>
</evidence>
<dbReference type="EC" id="2.1.1.386" evidence="11"/>
<evidence type="ECO:0000256" key="2">
    <source>
        <dbReference type="ARBA" id="ARBA00009026"/>
    </source>
</evidence>
<protein>
    <recommendedName>
        <fullName evidence="3">Small RNA 2'-O-methyltransferase</fullName>
        <ecNumber evidence="11">2.1.1.386</ecNumber>
    </recommendedName>
</protein>
<dbReference type="SUPFAM" id="SSF53335">
    <property type="entry name" value="S-adenosyl-L-methionine-dependent methyltransferases"/>
    <property type="match status" value="1"/>
</dbReference>
<dbReference type="Pfam" id="PF08242">
    <property type="entry name" value="Methyltransf_12"/>
    <property type="match status" value="1"/>
</dbReference>
<dbReference type="GO" id="GO:0032259">
    <property type="term" value="P:methylation"/>
    <property type="evidence" value="ECO:0007669"/>
    <property type="project" value="UniProtKB-KW"/>
</dbReference>
<evidence type="ECO:0000256" key="4">
    <source>
        <dbReference type="ARBA" id="ARBA00022603"/>
    </source>
</evidence>
<keyword evidence="5" id="KW-0808">Transferase</keyword>
<keyword evidence="16" id="KW-1185">Reference proteome</keyword>
<reference evidence="16" key="1">
    <citation type="journal article" date="2019" name="Int. J. Syst. Evol. Microbiol.">
        <title>The Global Catalogue of Microorganisms (GCM) 10K type strain sequencing project: providing services to taxonomists for standard genome sequencing and annotation.</title>
        <authorList>
            <consortium name="The Broad Institute Genomics Platform"/>
            <consortium name="The Broad Institute Genome Sequencing Center for Infectious Disease"/>
            <person name="Wu L."/>
            <person name="Ma J."/>
        </authorList>
    </citation>
    <scope>NUCLEOTIDE SEQUENCE [LARGE SCALE GENOMIC DNA]</scope>
    <source>
        <strain evidence="16">CGMCC 1.15399</strain>
    </source>
</reference>
<sequence>EAAAAEAEAQGDAPSDAPGSAPGSAPEAKPKALNVRRREAVLETLEEIGATSVIDLGCGQGELVGAMLARPRFARVAGMDVSAMALTIAARKLRLDRMPDSKRARLTLFQGALTYTDKRLSGYDAAVLMEVIEHVDPPRLAALERVVFGHARPQHVLVTTPNIEYNPRYEFLTGLRHRDHRFEWTRAEFAAWASRVADDYGYQVTFKPVGDDDPEVGPPTQMGVFTR</sequence>
<keyword evidence="7" id="KW-0479">Metal-binding</keyword>
<dbReference type="InterPro" id="IPR013217">
    <property type="entry name" value="Methyltransf_12"/>
</dbReference>
<evidence type="ECO:0000256" key="11">
    <source>
        <dbReference type="ARBA" id="ARBA00035025"/>
    </source>
</evidence>
<comment type="catalytic activity">
    <reaction evidence="12">
        <text>small RNA 3'-end nucleotide + S-adenosyl-L-methionine = small RNA 3'-end 2'-O-methylnucleotide + S-adenosyl-L-homocysteine + H(+)</text>
        <dbReference type="Rhea" id="RHEA:37887"/>
        <dbReference type="Rhea" id="RHEA-COMP:10415"/>
        <dbReference type="Rhea" id="RHEA-COMP:10416"/>
        <dbReference type="ChEBI" id="CHEBI:15378"/>
        <dbReference type="ChEBI" id="CHEBI:57856"/>
        <dbReference type="ChEBI" id="CHEBI:59789"/>
        <dbReference type="ChEBI" id="CHEBI:74896"/>
        <dbReference type="ChEBI" id="CHEBI:74898"/>
        <dbReference type="EC" id="2.1.1.386"/>
    </reaction>
</comment>
<comment type="similarity">
    <text evidence="2">Belongs to the methyltransferase superfamily. HEN1 family.</text>
</comment>
<name>A0ABW4G590_9ACTN</name>
<comment type="caution">
    <text evidence="15">The sequence shown here is derived from an EMBL/GenBank/DDBJ whole genome shotgun (WGS) entry which is preliminary data.</text>
</comment>
<evidence type="ECO:0000256" key="9">
    <source>
        <dbReference type="ARBA" id="ARBA00022884"/>
    </source>
</evidence>
<keyword evidence="10" id="KW-0943">RNA-mediated gene silencing</keyword>
<keyword evidence="8" id="KW-0460">Magnesium</keyword>
<feature type="domain" description="Methyltransferase type 12" evidence="14">
    <location>
        <begin position="54"/>
        <end position="147"/>
    </location>
</feature>
<comment type="cofactor">
    <cofactor evidence="1">
        <name>Mg(2+)</name>
        <dbReference type="ChEBI" id="CHEBI:18420"/>
    </cofactor>
</comment>
<dbReference type="PANTHER" id="PTHR21404">
    <property type="entry name" value="HEN1"/>
    <property type="match status" value="1"/>
</dbReference>
<evidence type="ECO:0000256" key="7">
    <source>
        <dbReference type="ARBA" id="ARBA00022723"/>
    </source>
</evidence>
<keyword evidence="4 15" id="KW-0489">Methyltransferase</keyword>
<organism evidence="15 16">
    <name type="scientific">Nonomuraea guangzhouensis</name>
    <dbReference type="NCBI Taxonomy" id="1291555"/>
    <lineage>
        <taxon>Bacteria</taxon>
        <taxon>Bacillati</taxon>
        <taxon>Actinomycetota</taxon>
        <taxon>Actinomycetes</taxon>
        <taxon>Streptosporangiales</taxon>
        <taxon>Streptosporangiaceae</taxon>
        <taxon>Nonomuraea</taxon>
    </lineage>
</organism>
<keyword evidence="9" id="KW-0694">RNA-binding</keyword>
<evidence type="ECO:0000313" key="15">
    <source>
        <dbReference type="EMBL" id="MFD1537934.1"/>
    </source>
</evidence>
<dbReference type="InterPro" id="IPR029063">
    <property type="entry name" value="SAM-dependent_MTases_sf"/>
</dbReference>
<dbReference type="Proteomes" id="UP001597097">
    <property type="component" value="Unassembled WGS sequence"/>
</dbReference>
<dbReference type="PANTHER" id="PTHR21404:SF3">
    <property type="entry name" value="SMALL RNA 2'-O-METHYLTRANSFERASE"/>
    <property type="match status" value="1"/>
</dbReference>
<evidence type="ECO:0000256" key="8">
    <source>
        <dbReference type="ARBA" id="ARBA00022842"/>
    </source>
</evidence>
<evidence type="ECO:0000256" key="13">
    <source>
        <dbReference type="SAM" id="MobiDB-lite"/>
    </source>
</evidence>
<keyword evidence="6" id="KW-0949">S-adenosyl-L-methionine</keyword>
<evidence type="ECO:0000256" key="6">
    <source>
        <dbReference type="ARBA" id="ARBA00022691"/>
    </source>
</evidence>
<dbReference type="Gene3D" id="3.40.50.150">
    <property type="entry name" value="Vaccinia Virus protein VP39"/>
    <property type="match status" value="1"/>
</dbReference>
<evidence type="ECO:0000256" key="1">
    <source>
        <dbReference type="ARBA" id="ARBA00001946"/>
    </source>
</evidence>
<gene>
    <name evidence="15" type="ORF">ACFSJ0_12850</name>
</gene>
<dbReference type="GO" id="GO:0008168">
    <property type="term" value="F:methyltransferase activity"/>
    <property type="evidence" value="ECO:0007669"/>
    <property type="project" value="UniProtKB-KW"/>
</dbReference>
<dbReference type="RefSeq" id="WP_378620858.1">
    <property type="nucleotide sequence ID" value="NZ_JBHUCM010000012.1"/>
</dbReference>
<dbReference type="EMBL" id="JBHUCM010000012">
    <property type="protein sequence ID" value="MFD1537934.1"/>
    <property type="molecule type" value="Genomic_DNA"/>
</dbReference>
<dbReference type="CDD" id="cd02440">
    <property type="entry name" value="AdoMet_MTases"/>
    <property type="match status" value="1"/>
</dbReference>
<evidence type="ECO:0000256" key="5">
    <source>
        <dbReference type="ARBA" id="ARBA00022679"/>
    </source>
</evidence>
<feature type="region of interest" description="Disordered" evidence="13">
    <location>
        <begin position="1"/>
        <end position="33"/>
    </location>
</feature>
<feature type="compositionally biased region" description="Low complexity" evidence="13">
    <location>
        <begin position="1"/>
        <end position="27"/>
    </location>
</feature>
<evidence type="ECO:0000259" key="14">
    <source>
        <dbReference type="Pfam" id="PF08242"/>
    </source>
</evidence>
<evidence type="ECO:0000256" key="3">
    <source>
        <dbReference type="ARBA" id="ARBA00021330"/>
    </source>
</evidence>